<comment type="caution">
    <text evidence="4">The sequence shown here is derived from an EMBL/GenBank/DDBJ whole genome shotgun (WGS) entry which is preliminary data.</text>
</comment>
<dbReference type="Proteomes" id="UP000275267">
    <property type="component" value="Unassembled WGS sequence"/>
</dbReference>
<dbReference type="PANTHER" id="PTHR23023">
    <property type="entry name" value="DIMETHYLANILINE MONOOXYGENASE"/>
    <property type="match status" value="1"/>
</dbReference>
<evidence type="ECO:0000313" key="5">
    <source>
        <dbReference type="Proteomes" id="UP000275267"/>
    </source>
</evidence>
<dbReference type="InterPro" id="IPR050346">
    <property type="entry name" value="FMO-like"/>
</dbReference>
<keyword evidence="5" id="KW-1185">Reference proteome</keyword>
<evidence type="ECO:0000256" key="3">
    <source>
        <dbReference type="ARBA" id="ARBA00023002"/>
    </source>
</evidence>
<name>A0A3L6RJM6_PANMI</name>
<evidence type="ECO:0000313" key="4">
    <source>
        <dbReference type="EMBL" id="RLN04720.1"/>
    </source>
</evidence>
<dbReference type="EMBL" id="PQIB02000008">
    <property type="protein sequence ID" value="RLN04720.1"/>
    <property type="molecule type" value="Genomic_DNA"/>
</dbReference>
<dbReference type="Gene3D" id="3.50.50.60">
    <property type="entry name" value="FAD/NAD(P)-binding domain"/>
    <property type="match status" value="1"/>
</dbReference>
<keyword evidence="2" id="KW-0274">FAD</keyword>
<accession>A0A3L6RJM6</accession>
<evidence type="ECO:0000256" key="2">
    <source>
        <dbReference type="ARBA" id="ARBA00022827"/>
    </source>
</evidence>
<dbReference type="GO" id="GO:0004497">
    <property type="term" value="F:monooxygenase activity"/>
    <property type="evidence" value="ECO:0007669"/>
    <property type="project" value="UniProtKB-KW"/>
</dbReference>
<dbReference type="OrthoDB" id="66881at2759"/>
<keyword evidence="1" id="KW-0285">Flavoprotein</keyword>
<protein>
    <submittedName>
        <fullName evidence="4">Flavin-containing monooxygenase FMO GS-OX-like 8</fullName>
    </submittedName>
</protein>
<proteinExistence type="predicted"/>
<organism evidence="4 5">
    <name type="scientific">Panicum miliaceum</name>
    <name type="common">Proso millet</name>
    <name type="synonym">Broomcorn millet</name>
    <dbReference type="NCBI Taxonomy" id="4540"/>
    <lineage>
        <taxon>Eukaryota</taxon>
        <taxon>Viridiplantae</taxon>
        <taxon>Streptophyta</taxon>
        <taxon>Embryophyta</taxon>
        <taxon>Tracheophyta</taxon>
        <taxon>Spermatophyta</taxon>
        <taxon>Magnoliopsida</taxon>
        <taxon>Liliopsida</taxon>
        <taxon>Poales</taxon>
        <taxon>Poaceae</taxon>
        <taxon>PACMAD clade</taxon>
        <taxon>Panicoideae</taxon>
        <taxon>Panicodae</taxon>
        <taxon>Paniceae</taxon>
        <taxon>Panicinae</taxon>
        <taxon>Panicum</taxon>
        <taxon>Panicum sect. Panicum</taxon>
    </lineage>
</organism>
<sequence>MAKHAKHTNLHPQVARLCANGQVAFANGSIVATDAVVYCTRYTYSRLPCRGTRESATVEDNRVGPLFKHTFPPALALSLSFIGVPMPVFVSWFLEAQARWITQAALPPEEDMLRAVRGDYHAREMVGLPARYSHDIGLFKSSETRAFVGKYADLPDMEDWKMELFLTAFGNMNDYHATVQDYDDYSENIREGFQRWLISARAQYQAAIAAAGLVVVVHAAQLPAPSHV</sequence>
<gene>
    <name evidence="4" type="ORF">C2845_PM13G23240</name>
</gene>
<dbReference type="InterPro" id="IPR036188">
    <property type="entry name" value="FAD/NAD-bd_sf"/>
</dbReference>
<evidence type="ECO:0000256" key="1">
    <source>
        <dbReference type="ARBA" id="ARBA00022630"/>
    </source>
</evidence>
<dbReference type="AlphaFoldDB" id="A0A3L6RJM6"/>
<dbReference type="STRING" id="4540.A0A3L6RJM6"/>
<keyword evidence="3" id="KW-0560">Oxidoreductase</keyword>
<reference evidence="5" key="1">
    <citation type="journal article" date="2019" name="Nat. Commun.">
        <title>The genome of broomcorn millet.</title>
        <authorList>
            <person name="Zou C."/>
            <person name="Miki D."/>
            <person name="Li D."/>
            <person name="Tang Q."/>
            <person name="Xiao L."/>
            <person name="Rajput S."/>
            <person name="Deng P."/>
            <person name="Jia W."/>
            <person name="Huang R."/>
            <person name="Zhang M."/>
            <person name="Sun Y."/>
            <person name="Hu J."/>
            <person name="Fu X."/>
            <person name="Schnable P.S."/>
            <person name="Li F."/>
            <person name="Zhang H."/>
            <person name="Feng B."/>
            <person name="Zhu X."/>
            <person name="Liu R."/>
            <person name="Schnable J.C."/>
            <person name="Zhu J.-K."/>
            <person name="Zhang H."/>
        </authorList>
    </citation>
    <scope>NUCLEOTIDE SEQUENCE [LARGE SCALE GENOMIC DNA]</scope>
</reference>